<dbReference type="GO" id="GO:0016829">
    <property type="term" value="F:lyase activity"/>
    <property type="evidence" value="ECO:0007669"/>
    <property type="project" value="UniProtKB-KW"/>
</dbReference>
<gene>
    <name evidence="6" type="ORF">ACFQ21_12260</name>
</gene>
<feature type="domain" description="Secretion system C-terminal sorting" evidence="5">
    <location>
        <begin position="404"/>
        <end position="474"/>
    </location>
</feature>
<accession>A0ABW3K1W4</accession>
<keyword evidence="2 6" id="KW-0456">Lyase</keyword>
<organism evidence="6 7">
    <name type="scientific">Ohtaekwangia kribbensis</name>
    <dbReference type="NCBI Taxonomy" id="688913"/>
    <lineage>
        <taxon>Bacteria</taxon>
        <taxon>Pseudomonadati</taxon>
        <taxon>Bacteroidota</taxon>
        <taxon>Cytophagia</taxon>
        <taxon>Cytophagales</taxon>
        <taxon>Fulvivirgaceae</taxon>
        <taxon>Ohtaekwangia</taxon>
    </lineage>
</organism>
<evidence type="ECO:0000259" key="4">
    <source>
        <dbReference type="Pfam" id="PF05426"/>
    </source>
</evidence>
<dbReference type="Pfam" id="PF18962">
    <property type="entry name" value="Por_Secre_tail"/>
    <property type="match status" value="1"/>
</dbReference>
<evidence type="ECO:0000313" key="7">
    <source>
        <dbReference type="Proteomes" id="UP001597112"/>
    </source>
</evidence>
<dbReference type="EMBL" id="JBHTKA010000003">
    <property type="protein sequence ID" value="MFD1000087.1"/>
    <property type="molecule type" value="Genomic_DNA"/>
</dbReference>
<dbReference type="Proteomes" id="UP001597112">
    <property type="component" value="Unassembled WGS sequence"/>
</dbReference>
<dbReference type="InterPro" id="IPR026444">
    <property type="entry name" value="Secre_tail"/>
</dbReference>
<feature type="domain" description="Alginate lyase" evidence="4">
    <location>
        <begin position="83"/>
        <end position="301"/>
    </location>
</feature>
<dbReference type="Gene3D" id="1.50.10.100">
    <property type="entry name" value="Chondroitin AC/alginate lyase"/>
    <property type="match status" value="1"/>
</dbReference>
<reference evidence="7" key="1">
    <citation type="journal article" date="2019" name="Int. J. Syst. Evol. Microbiol.">
        <title>The Global Catalogue of Microorganisms (GCM) 10K type strain sequencing project: providing services to taxonomists for standard genome sequencing and annotation.</title>
        <authorList>
            <consortium name="The Broad Institute Genomics Platform"/>
            <consortium name="The Broad Institute Genome Sequencing Center for Infectious Disease"/>
            <person name="Wu L."/>
            <person name="Ma J."/>
        </authorList>
    </citation>
    <scope>NUCLEOTIDE SEQUENCE [LARGE SCALE GENOMIC DNA]</scope>
    <source>
        <strain evidence="7">CCUG 58938</strain>
    </source>
</reference>
<dbReference type="NCBIfam" id="TIGR04183">
    <property type="entry name" value="Por_Secre_tail"/>
    <property type="match status" value="1"/>
</dbReference>
<name>A0ABW3K1W4_9BACT</name>
<dbReference type="SUPFAM" id="SSF48230">
    <property type="entry name" value="Chondroitin AC/alginate lyase"/>
    <property type="match status" value="1"/>
</dbReference>
<protein>
    <submittedName>
        <fullName evidence="6">Alginate lyase family protein</fullName>
    </submittedName>
</protein>
<feature type="signal peptide" evidence="3">
    <location>
        <begin position="1"/>
        <end position="21"/>
    </location>
</feature>
<keyword evidence="7" id="KW-1185">Reference proteome</keyword>
<dbReference type="RefSeq" id="WP_377579393.1">
    <property type="nucleotide sequence ID" value="NZ_JBHTKA010000003.1"/>
</dbReference>
<comment type="caution">
    <text evidence="6">The sequence shown here is derived from an EMBL/GenBank/DDBJ whole genome shotgun (WGS) entry which is preliminary data.</text>
</comment>
<dbReference type="InterPro" id="IPR008397">
    <property type="entry name" value="Alginate_lyase_dom"/>
</dbReference>
<dbReference type="InterPro" id="IPR008929">
    <property type="entry name" value="Chondroitin_lyas"/>
</dbReference>
<evidence type="ECO:0000259" key="5">
    <source>
        <dbReference type="Pfam" id="PF18962"/>
    </source>
</evidence>
<dbReference type="Pfam" id="PF05426">
    <property type="entry name" value="Alginate_lyase"/>
    <property type="match status" value="1"/>
</dbReference>
<proteinExistence type="predicted"/>
<keyword evidence="1 3" id="KW-0732">Signal</keyword>
<evidence type="ECO:0000313" key="6">
    <source>
        <dbReference type="EMBL" id="MFD1000087.1"/>
    </source>
</evidence>
<sequence length="476" mass="53161">MRRAPYYFALLLLLSSIASIAQSFKHPGLLQTEESFTRMSTKVKANVEPWLSGWNRLTSNSHASLNWVNSAVDTVYRGNDGIHPENYKLLYNDIAAAYATAIRWKVSGDVAYANKSIEILNAWSAKLKYLGGDNDRVLAAGLYGYEFANAAEIMRTYSGWKKEDFTRFKNMMLTVFYPVNHNFLTRRERCITHFYANWDQCTMMSILAIGVLCDNREYYNEAVNYFKHGAGNGAIGNAVYYIHENGLGQWQESGRDQGHASLGIALMGAFCEMAWNQGDDLYGYDDNRFLKGAEYVAKYNLGEDVPYITYNNCLNVNQTQISSAGRGNTRPIWELVYNHYVHRKGLSAPYSAKFAAKIRPEGGGGNYGPSSGGYDQLGYGTLLYTQDSLEAASLREADSGVVVSPNPVQDQVTVTLSNGMETGSRLEVYNDIGQFLFAKDITAETYTVSISTLAPGIYYLRVSGSKRTVVKKIIKK</sequence>
<evidence type="ECO:0000256" key="1">
    <source>
        <dbReference type="ARBA" id="ARBA00022729"/>
    </source>
</evidence>
<evidence type="ECO:0000256" key="2">
    <source>
        <dbReference type="ARBA" id="ARBA00023239"/>
    </source>
</evidence>
<evidence type="ECO:0000256" key="3">
    <source>
        <dbReference type="SAM" id="SignalP"/>
    </source>
</evidence>
<feature type="chain" id="PRO_5045379123" evidence="3">
    <location>
        <begin position="22"/>
        <end position="476"/>
    </location>
</feature>